<dbReference type="InterPro" id="IPR015854">
    <property type="entry name" value="ABC_transpr_LolD-like"/>
</dbReference>
<evidence type="ECO:0000313" key="8">
    <source>
        <dbReference type="EMBL" id="RSU10401.1"/>
    </source>
</evidence>
<dbReference type="SMART" id="SM00382">
    <property type="entry name" value="AAA"/>
    <property type="match status" value="1"/>
</dbReference>
<keyword evidence="2" id="KW-0813">Transport</keyword>
<evidence type="ECO:0000256" key="2">
    <source>
        <dbReference type="ARBA" id="ARBA00022448"/>
    </source>
</evidence>
<evidence type="ECO:0000256" key="3">
    <source>
        <dbReference type="ARBA" id="ARBA00022741"/>
    </source>
</evidence>
<evidence type="ECO:0000259" key="7">
    <source>
        <dbReference type="PROSITE" id="PS50893"/>
    </source>
</evidence>
<name>A0A430AQJ7_9ENTE</name>
<evidence type="ECO:0000256" key="5">
    <source>
        <dbReference type="ARBA" id="ARBA00049360"/>
    </source>
</evidence>
<feature type="domain" description="ABC transporter" evidence="7">
    <location>
        <begin position="2"/>
        <end position="238"/>
    </location>
</feature>
<accession>A0A430AQJ7</accession>
<sequence>MIILEHVSKCYVTDNQSKPALKNVNLQIEQGELFGIVGESGSGKSTLLKLLIGLETPDTGHIVIDGTDQNELSRQEKLARTRAMSMVFQQFNLLYNRTVYDNTALPLTLQGKTDDHQVMSLLRFVGLADKAAAYPKQLSGGQKQRVAIARALVTNPSYLLCDEPTSALDLNGKDDVIRLLKTVHRKFRPTIILVSHELAVIKKLCTRAAIFDQGTLTDVIALPEVSGERSFDSYAERAKEVLLS</sequence>
<dbReference type="PANTHER" id="PTHR24220">
    <property type="entry name" value="IMPORT ATP-BINDING PROTEIN"/>
    <property type="match status" value="1"/>
</dbReference>
<dbReference type="SUPFAM" id="SSF52540">
    <property type="entry name" value="P-loop containing nucleoside triphosphate hydrolases"/>
    <property type="match status" value="1"/>
</dbReference>
<evidence type="ECO:0000313" key="9">
    <source>
        <dbReference type="Proteomes" id="UP000286773"/>
    </source>
</evidence>
<protein>
    <recommendedName>
        <fullName evidence="7">ABC transporter domain-containing protein</fullName>
    </recommendedName>
</protein>
<dbReference type="Proteomes" id="UP000286773">
    <property type="component" value="Unassembled WGS sequence"/>
</dbReference>
<dbReference type="GO" id="GO:0005524">
    <property type="term" value="F:ATP binding"/>
    <property type="evidence" value="ECO:0007669"/>
    <property type="project" value="UniProtKB-KW"/>
</dbReference>
<dbReference type="InterPro" id="IPR017871">
    <property type="entry name" value="ABC_transporter-like_CS"/>
</dbReference>
<dbReference type="GO" id="GO:0022857">
    <property type="term" value="F:transmembrane transporter activity"/>
    <property type="evidence" value="ECO:0007669"/>
    <property type="project" value="TreeGrafter"/>
</dbReference>
<dbReference type="InterPro" id="IPR027417">
    <property type="entry name" value="P-loop_NTPase"/>
</dbReference>
<dbReference type="PROSITE" id="PS50893">
    <property type="entry name" value="ABC_TRANSPORTER_2"/>
    <property type="match status" value="1"/>
</dbReference>
<dbReference type="GO" id="GO:0016887">
    <property type="term" value="F:ATP hydrolysis activity"/>
    <property type="evidence" value="ECO:0007669"/>
    <property type="project" value="InterPro"/>
</dbReference>
<dbReference type="PROSITE" id="PS00211">
    <property type="entry name" value="ABC_TRANSPORTER_1"/>
    <property type="match status" value="1"/>
</dbReference>
<keyword evidence="9" id="KW-1185">Reference proteome</keyword>
<evidence type="ECO:0000256" key="1">
    <source>
        <dbReference type="ARBA" id="ARBA00005417"/>
    </source>
</evidence>
<dbReference type="InterPro" id="IPR003593">
    <property type="entry name" value="AAA+_ATPase"/>
</dbReference>
<evidence type="ECO:0000256" key="4">
    <source>
        <dbReference type="ARBA" id="ARBA00022840"/>
    </source>
</evidence>
<comment type="function">
    <text evidence="6">Part of the ABC transporter FtsEX involved in cellular division. Has ATPase activity. Essential for cell division and viability.</text>
</comment>
<comment type="similarity">
    <text evidence="1">Belongs to the ABC transporter superfamily.</text>
</comment>
<dbReference type="EMBL" id="NGKC01000012">
    <property type="protein sequence ID" value="RSU10401.1"/>
    <property type="molecule type" value="Genomic_DNA"/>
</dbReference>
<dbReference type="OrthoDB" id="9802264at2"/>
<gene>
    <name evidence="8" type="ORF">CBF27_10305</name>
</gene>
<keyword evidence="4" id="KW-0067">ATP-binding</keyword>
<dbReference type="GO" id="GO:0005886">
    <property type="term" value="C:plasma membrane"/>
    <property type="evidence" value="ECO:0007669"/>
    <property type="project" value="UniProtKB-ARBA"/>
</dbReference>
<dbReference type="Gene3D" id="3.40.50.300">
    <property type="entry name" value="P-loop containing nucleotide triphosphate hydrolases"/>
    <property type="match status" value="1"/>
</dbReference>
<dbReference type="FunFam" id="3.40.50.300:FF:000056">
    <property type="entry name" value="Cell division ATP-binding protein FtsE"/>
    <property type="match status" value="1"/>
</dbReference>
<organism evidence="8 9">
    <name type="scientific">Vagococcus acidifermentans</name>
    <dbReference type="NCBI Taxonomy" id="564710"/>
    <lineage>
        <taxon>Bacteria</taxon>
        <taxon>Bacillati</taxon>
        <taxon>Bacillota</taxon>
        <taxon>Bacilli</taxon>
        <taxon>Lactobacillales</taxon>
        <taxon>Enterococcaceae</taxon>
        <taxon>Vagococcus</taxon>
    </lineage>
</organism>
<keyword evidence="3" id="KW-0547">Nucleotide-binding</keyword>
<evidence type="ECO:0000256" key="6">
    <source>
        <dbReference type="ARBA" id="ARBA00055994"/>
    </source>
</evidence>
<comment type="catalytic activity">
    <reaction evidence="5">
        <text>ATP + H2O = ADP + phosphate + H(+)</text>
        <dbReference type="Rhea" id="RHEA:13065"/>
        <dbReference type="ChEBI" id="CHEBI:15377"/>
        <dbReference type="ChEBI" id="CHEBI:15378"/>
        <dbReference type="ChEBI" id="CHEBI:30616"/>
        <dbReference type="ChEBI" id="CHEBI:43474"/>
        <dbReference type="ChEBI" id="CHEBI:456216"/>
    </reaction>
</comment>
<dbReference type="InterPro" id="IPR003439">
    <property type="entry name" value="ABC_transporter-like_ATP-bd"/>
</dbReference>
<reference evidence="8 9" key="1">
    <citation type="submission" date="2017-05" db="EMBL/GenBank/DDBJ databases">
        <title>Vagococcus spp. assemblies.</title>
        <authorList>
            <person name="Gulvik C.A."/>
        </authorList>
    </citation>
    <scope>NUCLEOTIDE SEQUENCE [LARGE SCALE GENOMIC DNA]</scope>
    <source>
        <strain evidence="8 9">LMG 24798</strain>
    </source>
</reference>
<proteinExistence type="inferred from homology"/>
<comment type="caution">
    <text evidence="8">The sequence shown here is derived from an EMBL/GenBank/DDBJ whole genome shotgun (WGS) entry which is preliminary data.</text>
</comment>
<dbReference type="Pfam" id="PF00005">
    <property type="entry name" value="ABC_tran"/>
    <property type="match status" value="1"/>
</dbReference>
<dbReference type="AlphaFoldDB" id="A0A430AQJ7"/>